<dbReference type="SUPFAM" id="SSF52540">
    <property type="entry name" value="P-loop containing nucleoside triphosphate hydrolases"/>
    <property type="match status" value="1"/>
</dbReference>
<dbReference type="GO" id="GO:0005829">
    <property type="term" value="C:cytosol"/>
    <property type="evidence" value="ECO:0007669"/>
    <property type="project" value="TreeGrafter"/>
</dbReference>
<dbReference type="PATRIC" id="fig|273678.4.peg.21"/>
<dbReference type="OrthoDB" id="4640801at2"/>
<dbReference type="InterPro" id="IPR027417">
    <property type="entry name" value="P-loop_NTPase"/>
</dbReference>
<dbReference type="AlphaFoldDB" id="A0A0M2HS75"/>
<sequence>MTSESNASAVLRGDGTAVVTIDGQEQHIDRGDDNEAMRAAIAVVAEHARERATAVTVTTQDETGTGLLRIDPDGRVSTPAAPDAPPVAAPAATAQEPTLSRRELRTARDFADTKRPVTAGPAETGLRGTINRLSGGSLQLAPSARELEERDHRAAIQRGLLGHKSIVFVNLKGGSSKTTCTYLVGATLGRIRGGNILAWDNNENKGTLGDRSIKAAHDHTAIDLLDHIDDFQSPANAPHLVNYVRPQGENKFHVLASQDSGSARPVIDGEAFTKLHRALRTFYHLILVDTGNASNASTWQAAVAEADEVVIVTLNREDSAKTAASTIDDLVKQGHADKLARGIAIITEVPSKNAEQKKRADERMQRLREHLAGYVREVVVIPNDKALDDGDDILYERLGRETTKAFTRATAAIVNGL</sequence>
<organism evidence="2 3">
    <name type="scientific">Microbacterium hydrocarbonoxydans</name>
    <dbReference type="NCBI Taxonomy" id="273678"/>
    <lineage>
        <taxon>Bacteria</taxon>
        <taxon>Bacillati</taxon>
        <taxon>Actinomycetota</taxon>
        <taxon>Actinomycetes</taxon>
        <taxon>Micrococcales</taxon>
        <taxon>Microbacteriaceae</taxon>
        <taxon>Microbacterium</taxon>
    </lineage>
</organism>
<dbReference type="EMBL" id="JYJB01000002">
    <property type="protein sequence ID" value="KJL49551.1"/>
    <property type="molecule type" value="Genomic_DNA"/>
</dbReference>
<dbReference type="GO" id="GO:0016887">
    <property type="term" value="F:ATP hydrolysis activity"/>
    <property type="evidence" value="ECO:0007669"/>
    <property type="project" value="TreeGrafter"/>
</dbReference>
<proteinExistence type="predicted"/>
<reference evidence="2 3" key="1">
    <citation type="submission" date="2015-02" db="EMBL/GenBank/DDBJ databases">
        <title>Draft genome sequences of ten Microbacterium spp. with emphasis on heavy metal contaminated environments.</title>
        <authorList>
            <person name="Corretto E."/>
        </authorList>
    </citation>
    <scope>NUCLEOTIDE SEQUENCE [LARGE SCALE GENOMIC DNA]</scope>
    <source>
        <strain evidence="2 3">SA35</strain>
    </source>
</reference>
<dbReference type="InterPro" id="IPR050625">
    <property type="entry name" value="ParA/MinD_ATPase"/>
</dbReference>
<evidence type="ECO:0008006" key="4">
    <source>
        <dbReference type="Google" id="ProtNLM"/>
    </source>
</evidence>
<dbReference type="RefSeq" id="WP_052676140.1">
    <property type="nucleotide sequence ID" value="NZ_JYJB01000002.1"/>
</dbReference>
<accession>A0A0M2HS75</accession>
<dbReference type="Gene3D" id="3.40.50.300">
    <property type="entry name" value="P-loop containing nucleotide triphosphate hydrolases"/>
    <property type="match status" value="1"/>
</dbReference>
<dbReference type="GO" id="GO:0009898">
    <property type="term" value="C:cytoplasmic side of plasma membrane"/>
    <property type="evidence" value="ECO:0007669"/>
    <property type="project" value="TreeGrafter"/>
</dbReference>
<keyword evidence="3" id="KW-1185">Reference proteome</keyword>
<dbReference type="Proteomes" id="UP000033900">
    <property type="component" value="Unassembled WGS sequence"/>
</dbReference>
<evidence type="ECO:0000313" key="2">
    <source>
        <dbReference type="EMBL" id="KJL49551.1"/>
    </source>
</evidence>
<evidence type="ECO:0000256" key="1">
    <source>
        <dbReference type="SAM" id="MobiDB-lite"/>
    </source>
</evidence>
<dbReference type="STRING" id="273678.RS84_00025"/>
<dbReference type="PANTHER" id="PTHR43384:SF14">
    <property type="entry name" value="ESX-1 SECRETION-ASSOCIATED PROTEIN ESPI"/>
    <property type="match status" value="1"/>
</dbReference>
<gene>
    <name evidence="2" type="ORF">RS84_00025</name>
</gene>
<protein>
    <recommendedName>
        <fullName evidence="4">MinD-like ATPase involved in chromosome partitioning or flagellar assembly</fullName>
    </recommendedName>
</protein>
<name>A0A0M2HS75_9MICO</name>
<dbReference type="GO" id="GO:0051782">
    <property type="term" value="P:negative regulation of cell division"/>
    <property type="evidence" value="ECO:0007669"/>
    <property type="project" value="TreeGrafter"/>
</dbReference>
<feature type="region of interest" description="Disordered" evidence="1">
    <location>
        <begin position="65"/>
        <end position="100"/>
    </location>
</feature>
<dbReference type="GO" id="GO:0005524">
    <property type="term" value="F:ATP binding"/>
    <property type="evidence" value="ECO:0007669"/>
    <property type="project" value="TreeGrafter"/>
</dbReference>
<dbReference type="PANTHER" id="PTHR43384">
    <property type="entry name" value="SEPTUM SITE-DETERMINING PROTEIN MIND HOMOLOG, CHLOROPLASTIC-RELATED"/>
    <property type="match status" value="1"/>
</dbReference>
<comment type="caution">
    <text evidence="2">The sequence shown here is derived from an EMBL/GenBank/DDBJ whole genome shotgun (WGS) entry which is preliminary data.</text>
</comment>
<feature type="region of interest" description="Disordered" evidence="1">
    <location>
        <begin position="115"/>
        <end position="134"/>
    </location>
</feature>
<evidence type="ECO:0000313" key="3">
    <source>
        <dbReference type="Proteomes" id="UP000033900"/>
    </source>
</evidence>